<proteinExistence type="predicted"/>
<dbReference type="Proteomes" id="UP000054995">
    <property type="component" value="Unassembled WGS sequence"/>
</dbReference>
<sequence>MYKEKKFANYNFQKIFVHFSEICRDQYELLDCVCFTYIFLDNDEDLIFNKRELSEASIVQFIFASGKLATVLIEICKSAIQGQQLRDSG</sequence>
<reference evidence="1 2" key="1">
    <citation type="submission" date="2015-01" db="EMBL/GenBank/DDBJ databases">
        <title>Evolution of Trichinella species and genotypes.</title>
        <authorList>
            <person name="Korhonen P.K."/>
            <person name="Edoardo P."/>
            <person name="Giuseppe L.R."/>
            <person name="Gasser R.B."/>
        </authorList>
    </citation>
    <scope>NUCLEOTIDE SEQUENCE [LARGE SCALE GENOMIC DNA]</scope>
    <source>
        <strain evidence="1">ISS470</strain>
    </source>
</reference>
<dbReference type="EMBL" id="JYDT01000112">
    <property type="protein sequence ID" value="KRY84542.1"/>
    <property type="molecule type" value="Genomic_DNA"/>
</dbReference>
<evidence type="ECO:0000313" key="2">
    <source>
        <dbReference type="Proteomes" id="UP000054995"/>
    </source>
</evidence>
<organism evidence="1 2">
    <name type="scientific">Trichinella pseudospiralis</name>
    <name type="common">Parasitic roundworm</name>
    <dbReference type="NCBI Taxonomy" id="6337"/>
    <lineage>
        <taxon>Eukaryota</taxon>
        <taxon>Metazoa</taxon>
        <taxon>Ecdysozoa</taxon>
        <taxon>Nematoda</taxon>
        <taxon>Enoplea</taxon>
        <taxon>Dorylaimia</taxon>
        <taxon>Trichinellida</taxon>
        <taxon>Trichinellidae</taxon>
        <taxon>Trichinella</taxon>
    </lineage>
</organism>
<comment type="caution">
    <text evidence="1">The sequence shown here is derived from an EMBL/GenBank/DDBJ whole genome shotgun (WGS) entry which is preliminary data.</text>
</comment>
<protein>
    <submittedName>
        <fullName evidence="1">Uncharacterized protein</fullName>
    </submittedName>
</protein>
<accession>A0A0V1FF12</accession>
<evidence type="ECO:0000313" key="1">
    <source>
        <dbReference type="EMBL" id="KRY84542.1"/>
    </source>
</evidence>
<dbReference type="AlphaFoldDB" id="A0A0V1FF12"/>
<gene>
    <name evidence="1" type="ORF">T4D_476</name>
</gene>
<name>A0A0V1FF12_TRIPS</name>
<keyword evidence="2" id="KW-1185">Reference proteome</keyword>